<dbReference type="PANTHER" id="PTHR47441">
    <property type="match status" value="1"/>
</dbReference>
<evidence type="ECO:0000256" key="2">
    <source>
        <dbReference type="ARBA" id="ARBA00022679"/>
    </source>
</evidence>
<dbReference type="Proteomes" id="UP000002009">
    <property type="component" value="Chromosome 1"/>
</dbReference>
<dbReference type="InterPro" id="IPR004556">
    <property type="entry name" value="HemK-like"/>
</dbReference>
<keyword evidence="2 4" id="KW-0808">Transferase</keyword>
<keyword evidence="5" id="KW-1185">Reference proteome</keyword>
<dbReference type="RefSeq" id="XP_002507601.1">
    <property type="nucleotide sequence ID" value="XM_002507555.1"/>
</dbReference>
<dbReference type="InterPro" id="IPR052663">
    <property type="entry name" value="RF_glutamine_MTase_cyano"/>
</dbReference>
<evidence type="ECO:0000256" key="3">
    <source>
        <dbReference type="ARBA" id="ARBA00022691"/>
    </source>
</evidence>
<dbReference type="OrthoDB" id="269872at2759"/>
<dbReference type="GeneID" id="8250132"/>
<sequence length="428" mass="47600">MALGTCHASAFSWHVLLPRTAARFSSHVSRRSRIHGPLRTMSSSQASCETPNELRFSRVPLVERSGKHISTTTEVLMWRQWARAHAALKKLDKSGLDDLPSLTSLHTEIDWIVGDAIAATRPQVQGQRQSVWAKRVLIQVHEIPPEHDILLRESLPELRFSWLKRLRERVPLQYITSTCFWRDLTLVVSPAVLIPRPETELMVEHVKGALTTRPVLCRGPWVDLGTGSGALAISVAAEILKTRTLNALEIGCSESKPLVHAVDISSSSVQIARCNISRYDKLAEGGKLGVQVHQGSWFEPLELQDIVHDRAGTLAGIISNPPYISSNEMRVLQPEVRYHEPWLALESGKSGVEALEVLCKGASRYLLPGGFLLLETGGGDQVTHVVQLLHSFKKGNLRENGGAVPIFENIQIHADHRGFRRFISAWKC</sequence>
<dbReference type="GO" id="GO:0008276">
    <property type="term" value="F:protein methyltransferase activity"/>
    <property type="evidence" value="ECO:0007669"/>
    <property type="project" value="InterPro"/>
</dbReference>
<dbReference type="FunCoup" id="C1FDW9">
    <property type="interactions" value="607"/>
</dbReference>
<dbReference type="InterPro" id="IPR002052">
    <property type="entry name" value="DNA_methylase_N6_adenine_CS"/>
</dbReference>
<dbReference type="KEGG" id="mis:MICPUN_55214"/>
<dbReference type="SUPFAM" id="SSF53335">
    <property type="entry name" value="S-adenosyl-L-methionine-dependent methyltransferases"/>
    <property type="match status" value="1"/>
</dbReference>
<gene>
    <name evidence="4" type="ORF">MICPUN_55214</name>
</gene>
<dbReference type="AlphaFoldDB" id="C1FDW9"/>
<evidence type="ECO:0000313" key="4">
    <source>
        <dbReference type="EMBL" id="ACO68859.1"/>
    </source>
</evidence>
<dbReference type="GO" id="GO:0032259">
    <property type="term" value="P:methylation"/>
    <property type="evidence" value="ECO:0007669"/>
    <property type="project" value="UniProtKB-KW"/>
</dbReference>
<keyword evidence="1 4" id="KW-0489">Methyltransferase</keyword>
<reference evidence="4 5" key="1">
    <citation type="journal article" date="2009" name="Science">
        <title>Green evolution and dynamic adaptations revealed by genomes of the marine picoeukaryotes Micromonas.</title>
        <authorList>
            <person name="Worden A.Z."/>
            <person name="Lee J.H."/>
            <person name="Mock T."/>
            <person name="Rouze P."/>
            <person name="Simmons M.P."/>
            <person name="Aerts A.L."/>
            <person name="Allen A.E."/>
            <person name="Cuvelier M.L."/>
            <person name="Derelle E."/>
            <person name="Everett M.V."/>
            <person name="Foulon E."/>
            <person name="Grimwood J."/>
            <person name="Gundlach H."/>
            <person name="Henrissat B."/>
            <person name="Napoli C."/>
            <person name="McDonald S.M."/>
            <person name="Parker M.S."/>
            <person name="Rombauts S."/>
            <person name="Salamov A."/>
            <person name="Von Dassow P."/>
            <person name="Badger J.H."/>
            <person name="Coutinho P.M."/>
            <person name="Demir E."/>
            <person name="Dubchak I."/>
            <person name="Gentemann C."/>
            <person name="Eikrem W."/>
            <person name="Gready J.E."/>
            <person name="John U."/>
            <person name="Lanier W."/>
            <person name="Lindquist E.A."/>
            <person name="Lucas S."/>
            <person name="Mayer K.F."/>
            <person name="Moreau H."/>
            <person name="Not F."/>
            <person name="Otillar R."/>
            <person name="Panaud O."/>
            <person name="Pangilinan J."/>
            <person name="Paulsen I."/>
            <person name="Piegu B."/>
            <person name="Poliakov A."/>
            <person name="Robbens S."/>
            <person name="Schmutz J."/>
            <person name="Toulza E."/>
            <person name="Wyss T."/>
            <person name="Zelensky A."/>
            <person name="Zhou K."/>
            <person name="Armbrust E.V."/>
            <person name="Bhattacharya D."/>
            <person name="Goodenough U.W."/>
            <person name="Van de Peer Y."/>
            <person name="Grigoriev I.V."/>
        </authorList>
    </citation>
    <scope>NUCLEOTIDE SEQUENCE [LARGE SCALE GENOMIC DNA]</scope>
    <source>
        <strain evidence="5">RCC299 / NOUM17</strain>
    </source>
</reference>
<name>C1FDW9_MICCC</name>
<keyword evidence="3" id="KW-0949">S-adenosyl-L-methionine</keyword>
<dbReference type="InParanoid" id="C1FDW9"/>
<dbReference type="OMA" id="CDGAVSM"/>
<dbReference type="Gene3D" id="3.40.50.150">
    <property type="entry name" value="Vaccinia Virus protein VP39"/>
    <property type="match status" value="1"/>
</dbReference>
<dbReference type="GO" id="GO:0003676">
    <property type="term" value="F:nucleic acid binding"/>
    <property type="evidence" value="ECO:0007669"/>
    <property type="project" value="InterPro"/>
</dbReference>
<organism evidence="4 5">
    <name type="scientific">Micromonas commoda (strain RCC299 / NOUM17 / CCMP2709)</name>
    <name type="common">Picoplanktonic green alga</name>
    <dbReference type="NCBI Taxonomy" id="296587"/>
    <lineage>
        <taxon>Eukaryota</taxon>
        <taxon>Viridiplantae</taxon>
        <taxon>Chlorophyta</taxon>
        <taxon>Mamiellophyceae</taxon>
        <taxon>Mamiellales</taxon>
        <taxon>Mamiellaceae</taxon>
        <taxon>Micromonas</taxon>
    </lineage>
</organism>
<protein>
    <submittedName>
        <fullName evidence="4">Methyltransferase</fullName>
    </submittedName>
</protein>
<accession>C1FDW9</accession>
<dbReference type="NCBIfam" id="TIGR00536">
    <property type="entry name" value="hemK_fam"/>
    <property type="match status" value="1"/>
</dbReference>
<dbReference type="PANTHER" id="PTHR47441:SF3">
    <property type="entry name" value="RELEASE FACTOR GLUTAMINE METHYLTRANSFERASE"/>
    <property type="match status" value="1"/>
</dbReference>
<proteinExistence type="predicted"/>
<evidence type="ECO:0000313" key="5">
    <source>
        <dbReference type="Proteomes" id="UP000002009"/>
    </source>
</evidence>
<dbReference type="EMBL" id="CP001574">
    <property type="protein sequence ID" value="ACO68859.1"/>
    <property type="molecule type" value="Genomic_DNA"/>
</dbReference>
<dbReference type="STRING" id="296587.C1FDW9"/>
<dbReference type="InterPro" id="IPR029063">
    <property type="entry name" value="SAM-dependent_MTases_sf"/>
</dbReference>
<dbReference type="eggNOG" id="KOG2904">
    <property type="taxonomic scope" value="Eukaryota"/>
</dbReference>
<evidence type="ECO:0000256" key="1">
    <source>
        <dbReference type="ARBA" id="ARBA00022603"/>
    </source>
</evidence>
<dbReference type="PROSITE" id="PS00092">
    <property type="entry name" value="N6_MTASE"/>
    <property type="match status" value="1"/>
</dbReference>
<dbReference type="CDD" id="cd02440">
    <property type="entry name" value="AdoMet_MTases"/>
    <property type="match status" value="1"/>
</dbReference>